<dbReference type="InterPro" id="IPR036175">
    <property type="entry name" value="Sec23/24_helical_dom_sf"/>
</dbReference>
<dbReference type="GO" id="GO:0046872">
    <property type="term" value="F:metal ion binding"/>
    <property type="evidence" value="ECO:0007669"/>
    <property type="project" value="UniProtKB-KW"/>
</dbReference>
<dbReference type="GO" id="GO:0070971">
    <property type="term" value="C:endoplasmic reticulum exit site"/>
    <property type="evidence" value="ECO:0007669"/>
    <property type="project" value="TreeGrafter"/>
</dbReference>
<evidence type="ECO:0000313" key="4">
    <source>
        <dbReference type="EMBL" id="KAI3954195.1"/>
    </source>
</evidence>
<dbReference type="GO" id="GO:0006886">
    <property type="term" value="P:intracellular protein transport"/>
    <property type="evidence" value="ECO:0007669"/>
    <property type="project" value="InterPro"/>
</dbReference>
<keyword evidence="1" id="KW-0931">ER-Golgi transport</keyword>
<keyword evidence="1" id="KW-0963">Cytoplasm</keyword>
<dbReference type="SUPFAM" id="SSF81811">
    <property type="entry name" value="Helical domain of Sec23/24"/>
    <property type="match status" value="1"/>
</dbReference>
<evidence type="ECO:0000259" key="3">
    <source>
        <dbReference type="Pfam" id="PF08033"/>
    </source>
</evidence>
<keyword evidence="1" id="KW-0479">Metal-binding</keyword>
<keyword evidence="1" id="KW-0968">Cytoplasmic vesicle</keyword>
<accession>A0AAD4TFF3</accession>
<dbReference type="Pfam" id="PF04815">
    <property type="entry name" value="Sec23_helical"/>
    <property type="match status" value="1"/>
</dbReference>
<protein>
    <recommendedName>
        <fullName evidence="1">Protein transport protein SEC23</fullName>
    </recommendedName>
</protein>
<dbReference type="Gene3D" id="2.60.40.1670">
    <property type="entry name" value="beta-sandwich domain of Sec23/24"/>
    <property type="match status" value="1"/>
</dbReference>
<dbReference type="AlphaFoldDB" id="A0AAD4TFF3"/>
<organism evidence="4 5">
    <name type="scientific">Papaver atlanticum</name>
    <dbReference type="NCBI Taxonomy" id="357466"/>
    <lineage>
        <taxon>Eukaryota</taxon>
        <taxon>Viridiplantae</taxon>
        <taxon>Streptophyta</taxon>
        <taxon>Embryophyta</taxon>
        <taxon>Tracheophyta</taxon>
        <taxon>Spermatophyta</taxon>
        <taxon>Magnoliopsida</taxon>
        <taxon>Ranunculales</taxon>
        <taxon>Papaveraceae</taxon>
        <taxon>Papaveroideae</taxon>
        <taxon>Papaver</taxon>
    </lineage>
</organism>
<keyword evidence="1" id="KW-0472">Membrane</keyword>
<dbReference type="InterPro" id="IPR006900">
    <property type="entry name" value="Sec23/24_helical_dom"/>
</dbReference>
<comment type="function">
    <text evidence="1">Component of the coat protein complex II (COPII) which promotes the formation of transport vesicles from the endoplasmic reticulum (ER). The coat has two main functions, the physical deformation of the endoplasmic reticulum membrane into vesicles and the selection of cargo molecules.</text>
</comment>
<keyword evidence="5" id="KW-1185">Reference proteome</keyword>
<dbReference type="GO" id="GO:0030127">
    <property type="term" value="C:COPII vesicle coat"/>
    <property type="evidence" value="ECO:0007669"/>
    <property type="project" value="InterPro"/>
</dbReference>
<dbReference type="EMBL" id="JAJJMB010002020">
    <property type="protein sequence ID" value="KAI3954195.1"/>
    <property type="molecule type" value="Genomic_DNA"/>
</dbReference>
<dbReference type="InterPro" id="IPR012990">
    <property type="entry name" value="Beta-sandwich_Sec23_24"/>
</dbReference>
<evidence type="ECO:0000256" key="1">
    <source>
        <dbReference type="RuleBase" id="RU365030"/>
    </source>
</evidence>
<evidence type="ECO:0000259" key="2">
    <source>
        <dbReference type="Pfam" id="PF04815"/>
    </source>
</evidence>
<dbReference type="InterPro" id="IPR036180">
    <property type="entry name" value="Gelsolin-like_dom_sf"/>
</dbReference>
<dbReference type="PANTHER" id="PTHR11141">
    <property type="entry name" value="PROTEIN TRANSPORT PROTEIN SEC23"/>
    <property type="match status" value="1"/>
</dbReference>
<dbReference type="Gene3D" id="1.20.120.730">
    <property type="entry name" value="Sec23/Sec24 helical domain"/>
    <property type="match status" value="1"/>
</dbReference>
<keyword evidence="1" id="KW-0256">Endoplasmic reticulum</keyword>
<feature type="domain" description="Sec23/Sec24 helical" evidence="2">
    <location>
        <begin position="131"/>
        <end position="204"/>
    </location>
</feature>
<dbReference type="SUPFAM" id="SSF81995">
    <property type="entry name" value="beta-sandwich domain of Sec23/24"/>
    <property type="match status" value="1"/>
</dbReference>
<sequence length="275" mass="30745">MFEKGDQSLGLSFNGNLEIYCSKEIKIQGIIGSCTSLEEKGPAVSSAVIGQGNTTAWKICGLDKTTSFTVFFNVSPTDLSNPQGTANPQLYLQFLTSYQNPEGQLRVRATTVTRKWVDSKANFEELVEGFDQEAAAVIMARLTSLKMEMEGEFDATRWIDGSLLPLCSKFGDYRKDDPNSSTLNPSFSIFQQFMFHLMGSQFVQEFYQLLQAPQKEAQCVVHKRYPVPRLVVCDQGDSQERFLLARLSGSYTSPQTTNTDNTSLEAGRGVLRYWV</sequence>
<comment type="caution">
    <text evidence="4">The sequence shown here is derived from an EMBL/GenBank/DDBJ whole genome shotgun (WGS) entry which is preliminary data.</text>
</comment>
<dbReference type="Proteomes" id="UP001202328">
    <property type="component" value="Unassembled WGS sequence"/>
</dbReference>
<evidence type="ECO:0000313" key="5">
    <source>
        <dbReference type="Proteomes" id="UP001202328"/>
    </source>
</evidence>
<comment type="similarity">
    <text evidence="1">Belongs to the SEC23/SEC24 family. SEC23 subfamily.</text>
</comment>
<dbReference type="GO" id="GO:0005096">
    <property type="term" value="F:GTPase activator activity"/>
    <property type="evidence" value="ECO:0007669"/>
    <property type="project" value="TreeGrafter"/>
</dbReference>
<dbReference type="GO" id="GO:0005789">
    <property type="term" value="C:endoplasmic reticulum membrane"/>
    <property type="evidence" value="ECO:0007669"/>
    <property type="project" value="UniProtKB-SubCell"/>
</dbReference>
<feature type="domain" description="Sec23/Sec24 beta-sandwich" evidence="3">
    <location>
        <begin position="13"/>
        <end position="117"/>
    </location>
</feature>
<name>A0AAD4TFF3_9MAGN</name>
<dbReference type="GO" id="GO:0090110">
    <property type="term" value="P:COPII-coated vesicle cargo loading"/>
    <property type="evidence" value="ECO:0007669"/>
    <property type="project" value="TreeGrafter"/>
</dbReference>
<reference evidence="4" key="1">
    <citation type="submission" date="2022-04" db="EMBL/GenBank/DDBJ databases">
        <title>A functionally conserved STORR gene fusion in Papaver species that diverged 16.8 million years ago.</title>
        <authorList>
            <person name="Catania T."/>
        </authorList>
    </citation>
    <scope>NUCLEOTIDE SEQUENCE</scope>
    <source>
        <strain evidence="4">S-188037</strain>
    </source>
</reference>
<dbReference type="SUPFAM" id="SSF82754">
    <property type="entry name" value="C-terminal, gelsolin-like domain of Sec23/24"/>
    <property type="match status" value="1"/>
</dbReference>
<dbReference type="PANTHER" id="PTHR11141:SF0">
    <property type="entry name" value="PROTEIN TRANSPORT PROTEIN SEC23"/>
    <property type="match status" value="1"/>
</dbReference>
<gene>
    <name evidence="4" type="ORF">MKW98_018019</name>
</gene>
<comment type="subcellular location">
    <subcellularLocation>
        <location evidence="1">Cytoplasmic vesicle</location>
        <location evidence="1">COPII-coated vesicle membrane</location>
        <topology evidence="1">Peripheral membrane protein</topology>
        <orientation evidence="1">Cytoplasmic side</orientation>
    </subcellularLocation>
    <subcellularLocation>
        <location evidence="1">Endoplasmic reticulum membrane</location>
        <topology evidence="1">Peripheral membrane protein</topology>
        <orientation evidence="1">Cytoplasmic side</orientation>
    </subcellularLocation>
</comment>
<keyword evidence="1" id="KW-0813">Transport</keyword>
<keyword evidence="1" id="KW-0653">Protein transport</keyword>
<dbReference type="InterPro" id="IPR037364">
    <property type="entry name" value="Sec23"/>
</dbReference>
<proteinExistence type="inferred from homology"/>
<keyword evidence="1" id="KW-0862">Zinc</keyword>
<dbReference type="Pfam" id="PF08033">
    <property type="entry name" value="Sec23_BS"/>
    <property type="match status" value="1"/>
</dbReference>